<dbReference type="AlphaFoldDB" id="A0A1I8GSR8"/>
<name>A0A1I8GSR8_9PLAT</name>
<evidence type="ECO:0000313" key="8">
    <source>
        <dbReference type="Proteomes" id="UP000095280"/>
    </source>
</evidence>
<protein>
    <submittedName>
        <fullName evidence="9">t-SNARE coiled-coil homology domain-containing protein</fullName>
    </submittedName>
</protein>
<reference evidence="9" key="1">
    <citation type="submission" date="2016-11" db="UniProtKB">
        <authorList>
            <consortium name="WormBaseParasite"/>
        </authorList>
    </citation>
    <scope>IDENTIFICATION</scope>
</reference>
<evidence type="ECO:0000256" key="3">
    <source>
        <dbReference type="ARBA" id="ARBA00022448"/>
    </source>
</evidence>
<keyword evidence="3" id="KW-0813">Transport</keyword>
<dbReference type="GO" id="GO:0000149">
    <property type="term" value="F:SNARE binding"/>
    <property type="evidence" value="ECO:0007669"/>
    <property type="project" value="TreeGrafter"/>
</dbReference>
<dbReference type="PROSITE" id="PS50192">
    <property type="entry name" value="T_SNARE"/>
    <property type="match status" value="1"/>
</dbReference>
<accession>A0A1I8GSR8</accession>
<dbReference type="InterPro" id="IPR006012">
    <property type="entry name" value="Syntaxin/epimorphin_CS"/>
</dbReference>
<dbReference type="PROSITE" id="PS00914">
    <property type="entry name" value="SYNTAXIN"/>
    <property type="match status" value="1"/>
</dbReference>
<evidence type="ECO:0000256" key="1">
    <source>
        <dbReference type="ARBA" id="ARBA00004211"/>
    </source>
</evidence>
<dbReference type="SMART" id="SM00397">
    <property type="entry name" value="t_SNARE"/>
    <property type="match status" value="1"/>
</dbReference>
<evidence type="ECO:0000256" key="6">
    <source>
        <dbReference type="ARBA" id="ARBA00023054"/>
    </source>
</evidence>
<dbReference type="InterPro" id="IPR010989">
    <property type="entry name" value="SNARE"/>
</dbReference>
<evidence type="ECO:0000313" key="9">
    <source>
        <dbReference type="WBParaSite" id="maker-uti_cns_0003008-snap-gene-0.15-mRNA-1"/>
    </source>
</evidence>
<comment type="subcellular location">
    <subcellularLocation>
        <location evidence="1">Membrane</location>
        <topology evidence="1">Single-pass type IV membrane protein</topology>
    </subcellularLocation>
</comment>
<dbReference type="GO" id="GO:0006888">
    <property type="term" value="P:endoplasmic reticulum to Golgi vesicle-mediated transport"/>
    <property type="evidence" value="ECO:0007669"/>
    <property type="project" value="TreeGrafter"/>
</dbReference>
<dbReference type="OrthoDB" id="6277994at2759"/>
<dbReference type="GO" id="GO:0005484">
    <property type="term" value="F:SNAP receptor activity"/>
    <property type="evidence" value="ECO:0007669"/>
    <property type="project" value="InterPro"/>
</dbReference>
<keyword evidence="8" id="KW-1185">Reference proteome</keyword>
<dbReference type="InterPro" id="IPR045242">
    <property type="entry name" value="Syntaxin"/>
</dbReference>
<dbReference type="InterPro" id="IPR000727">
    <property type="entry name" value="T_SNARE_dom"/>
</dbReference>
<keyword evidence="6" id="KW-0175">Coiled coil</keyword>
<dbReference type="Gene3D" id="1.20.58.70">
    <property type="match status" value="1"/>
</dbReference>
<dbReference type="Pfam" id="PF05739">
    <property type="entry name" value="SNARE"/>
    <property type="match status" value="1"/>
</dbReference>
<dbReference type="Pfam" id="PF11416">
    <property type="entry name" value="Syntaxin-5_N"/>
    <property type="match status" value="1"/>
</dbReference>
<proteinExistence type="inferred from homology"/>
<evidence type="ECO:0000256" key="5">
    <source>
        <dbReference type="ARBA" id="ARBA00022989"/>
    </source>
</evidence>
<evidence type="ECO:0000256" key="7">
    <source>
        <dbReference type="ARBA" id="ARBA00023136"/>
    </source>
</evidence>
<dbReference type="GO" id="GO:0048278">
    <property type="term" value="P:vesicle docking"/>
    <property type="evidence" value="ECO:0007669"/>
    <property type="project" value="TreeGrafter"/>
</dbReference>
<dbReference type="GO" id="GO:0006906">
    <property type="term" value="P:vesicle fusion"/>
    <property type="evidence" value="ECO:0007669"/>
    <property type="project" value="TreeGrafter"/>
</dbReference>
<dbReference type="CDD" id="cd15844">
    <property type="entry name" value="SNARE_syntaxin5"/>
    <property type="match status" value="1"/>
</dbReference>
<dbReference type="PANTHER" id="PTHR19957:SF3">
    <property type="entry name" value="SYNTAXIN-5"/>
    <property type="match status" value="1"/>
</dbReference>
<keyword evidence="4" id="KW-0812">Transmembrane</keyword>
<evidence type="ECO:0000256" key="4">
    <source>
        <dbReference type="ARBA" id="ARBA00022692"/>
    </source>
</evidence>
<dbReference type="STRING" id="282301.A0A1I8GSR8"/>
<sequence>MTASRDRTNEFQSVVQLMRGRLSNGAASGAAASASEQHSQAKARLHQRSQFNQLARRVGADLKSTCAKVEKLALLAKRQSLFDDRVPEIQELTYIVRQDLNALNQAIGSLQEVSRNGQSQFQQQQQQQSRTHSNSVVLALQTQLANMSDRFRNVLETRTETLKQNAARREQFSATSSTVDLLAKPSLLAQDDELHRTSSDVAIDMSGAEANWRRQQQALLDQNEDYLNSRADTMRNIEQTMVDLGQIFQQLATIVREQDEMVQRIDASVDQTTINVEGAHAELLKFFKTVSSNRRLMLKVFGVLIVFFVLFVVFLS</sequence>
<dbReference type="GO" id="GO:0006886">
    <property type="term" value="P:intracellular protein transport"/>
    <property type="evidence" value="ECO:0007669"/>
    <property type="project" value="InterPro"/>
</dbReference>
<dbReference type="GO" id="GO:0031201">
    <property type="term" value="C:SNARE complex"/>
    <property type="evidence" value="ECO:0007669"/>
    <property type="project" value="TreeGrafter"/>
</dbReference>
<dbReference type="GO" id="GO:0000139">
    <property type="term" value="C:Golgi membrane"/>
    <property type="evidence" value="ECO:0007669"/>
    <property type="project" value="TreeGrafter"/>
</dbReference>
<evidence type="ECO:0000256" key="2">
    <source>
        <dbReference type="ARBA" id="ARBA00009063"/>
    </source>
</evidence>
<dbReference type="InterPro" id="IPR021538">
    <property type="entry name" value="Syntaxin-5_N"/>
</dbReference>
<keyword evidence="5" id="KW-1133">Transmembrane helix</keyword>
<comment type="similarity">
    <text evidence="2">Belongs to the syntaxin family.</text>
</comment>
<dbReference type="WBParaSite" id="maker-uti_cns_0003008-snap-gene-0.15-mRNA-1">
    <property type="protein sequence ID" value="maker-uti_cns_0003008-snap-gene-0.15-mRNA-1"/>
    <property type="gene ID" value="maker-uti_cns_0003008-snap-gene-0.15"/>
</dbReference>
<dbReference type="Proteomes" id="UP000095280">
    <property type="component" value="Unplaced"/>
</dbReference>
<dbReference type="PANTHER" id="PTHR19957">
    <property type="entry name" value="SYNTAXIN"/>
    <property type="match status" value="1"/>
</dbReference>
<keyword evidence="7" id="KW-0472">Membrane</keyword>
<organism evidence="8 9">
    <name type="scientific">Macrostomum lignano</name>
    <dbReference type="NCBI Taxonomy" id="282301"/>
    <lineage>
        <taxon>Eukaryota</taxon>
        <taxon>Metazoa</taxon>
        <taxon>Spiralia</taxon>
        <taxon>Lophotrochozoa</taxon>
        <taxon>Platyhelminthes</taxon>
        <taxon>Rhabditophora</taxon>
        <taxon>Macrostomorpha</taxon>
        <taxon>Macrostomida</taxon>
        <taxon>Macrostomidae</taxon>
        <taxon>Macrostomum</taxon>
    </lineage>
</organism>
<dbReference type="SUPFAM" id="SSF47661">
    <property type="entry name" value="t-snare proteins"/>
    <property type="match status" value="1"/>
</dbReference>